<evidence type="ECO:0000313" key="2">
    <source>
        <dbReference type="Proteomes" id="UP001158058"/>
    </source>
</evidence>
<proteinExistence type="predicted"/>
<dbReference type="InterPro" id="IPR027417">
    <property type="entry name" value="P-loop_NTPase"/>
</dbReference>
<dbReference type="RefSeq" id="WP_280000816.1">
    <property type="nucleotide sequence ID" value="NZ_JAODZF010000004.1"/>
</dbReference>
<comment type="caution">
    <text evidence="1">The sequence shown here is derived from an EMBL/GenBank/DDBJ whole genome shotgun (WGS) entry which is preliminary data.</text>
</comment>
<dbReference type="SUPFAM" id="SSF53795">
    <property type="entry name" value="PEP carboxykinase-like"/>
    <property type="match status" value="1"/>
</dbReference>
<dbReference type="EMBL" id="JAODZF010000004">
    <property type="protein sequence ID" value="MDH0142212.1"/>
    <property type="molecule type" value="Genomic_DNA"/>
</dbReference>
<evidence type="ECO:0008006" key="3">
    <source>
        <dbReference type="Google" id="ProtNLM"/>
    </source>
</evidence>
<sequence>MGEDYRLCGWRVRSDFPLPDLLPWIGSPSAPVDLHVELGPVEERLADQCYEGPILQLGADGTCRFAMEGVAVYRIAPDGRSIRVQPHLPEDFPALRTFLLGSVLAIACQRRGLLPLHACCVRLPTPSGDVAVAFSAPSGVGKSTLASAFIRRGYSILADDVALLAIDSQQRTWAMPTFPRVKLWRDALERFGYSADSLERVRQGMDKFSVALQPADFSDAAPLELAALYHVERVNDAQHAGLERVMGLAASIRFSQSIYQAPALMHAALDKAAHFALATRMAAGVKDHHVLRQLSGIEHLDGLISRIVAIHAGDKLPA</sequence>
<dbReference type="Proteomes" id="UP001158058">
    <property type="component" value="Unassembled WGS sequence"/>
</dbReference>
<reference evidence="1" key="1">
    <citation type="submission" date="2022-09" db="EMBL/GenBank/DDBJ databases">
        <title>Intensive care unit water sources are persistently colonized with multi-drug resistant bacteria and are the site of extensive horizontal gene transfer of antibiotic resistance genes.</title>
        <authorList>
            <person name="Diorio-Toth L."/>
        </authorList>
    </citation>
    <scope>NUCLEOTIDE SEQUENCE</scope>
    <source>
        <strain evidence="1">GD04146</strain>
    </source>
</reference>
<dbReference type="AlphaFoldDB" id="A0AB73HWM1"/>
<name>A0AB73HWM1_AQUAC</name>
<organism evidence="1 2">
    <name type="scientific">Aquipseudomonas alcaligenes</name>
    <name type="common">Pseudomonas alcaligenes</name>
    <dbReference type="NCBI Taxonomy" id="43263"/>
    <lineage>
        <taxon>Bacteria</taxon>
        <taxon>Pseudomonadati</taxon>
        <taxon>Pseudomonadota</taxon>
        <taxon>Gammaproteobacteria</taxon>
        <taxon>Pseudomonadales</taxon>
        <taxon>Pseudomonadaceae</taxon>
        <taxon>Aquipseudomonas</taxon>
    </lineage>
</organism>
<accession>A0AB73HWM1</accession>
<evidence type="ECO:0000313" key="1">
    <source>
        <dbReference type="EMBL" id="MDH0142212.1"/>
    </source>
</evidence>
<gene>
    <name evidence="1" type="ORF">N7380_07785</name>
</gene>
<dbReference type="Gene3D" id="3.40.50.300">
    <property type="entry name" value="P-loop containing nucleotide triphosphate hydrolases"/>
    <property type="match status" value="1"/>
</dbReference>
<protein>
    <recommendedName>
        <fullName evidence="3">Hpr(Ser) kinase/phosphatase</fullName>
    </recommendedName>
</protein>